<evidence type="ECO:0000313" key="3">
    <source>
        <dbReference type="Proteomes" id="UP000001876"/>
    </source>
</evidence>
<feature type="region of interest" description="Disordered" evidence="1">
    <location>
        <begin position="155"/>
        <end position="184"/>
    </location>
</feature>
<dbReference type="RefSeq" id="XP_003064025.1">
    <property type="nucleotide sequence ID" value="XM_003063979.1"/>
</dbReference>
<evidence type="ECO:0000256" key="1">
    <source>
        <dbReference type="SAM" id="MobiDB-lite"/>
    </source>
</evidence>
<name>C1N857_MICPC</name>
<feature type="compositionally biased region" description="Basic and acidic residues" evidence="1">
    <location>
        <begin position="173"/>
        <end position="184"/>
    </location>
</feature>
<dbReference type="AlphaFoldDB" id="C1N857"/>
<protein>
    <submittedName>
        <fullName evidence="2">Predicted protein</fullName>
    </submittedName>
</protein>
<proteinExistence type="predicted"/>
<dbReference type="KEGG" id="mpp:MICPUCDRAFT_66287"/>
<accession>C1N857</accession>
<dbReference type="GeneID" id="9689466"/>
<keyword evidence="3" id="KW-1185">Reference proteome</keyword>
<organism evidence="3">
    <name type="scientific">Micromonas pusilla (strain CCMP1545)</name>
    <name type="common">Picoplanktonic green alga</name>
    <dbReference type="NCBI Taxonomy" id="564608"/>
    <lineage>
        <taxon>Eukaryota</taxon>
        <taxon>Viridiplantae</taxon>
        <taxon>Chlorophyta</taxon>
        <taxon>Mamiellophyceae</taxon>
        <taxon>Mamiellales</taxon>
        <taxon>Mamiellaceae</taxon>
        <taxon>Micromonas</taxon>
    </lineage>
</organism>
<gene>
    <name evidence="2" type="ORF">MICPUCDRAFT_66287</name>
</gene>
<reference evidence="2 3" key="1">
    <citation type="journal article" date="2009" name="Science">
        <title>Green evolution and dynamic adaptations revealed by genomes of the marine picoeukaryotes Micromonas.</title>
        <authorList>
            <person name="Worden A.Z."/>
            <person name="Lee J.H."/>
            <person name="Mock T."/>
            <person name="Rouze P."/>
            <person name="Simmons M.P."/>
            <person name="Aerts A.L."/>
            <person name="Allen A.E."/>
            <person name="Cuvelier M.L."/>
            <person name="Derelle E."/>
            <person name="Everett M.V."/>
            <person name="Foulon E."/>
            <person name="Grimwood J."/>
            <person name="Gundlach H."/>
            <person name="Henrissat B."/>
            <person name="Napoli C."/>
            <person name="McDonald S.M."/>
            <person name="Parker M.S."/>
            <person name="Rombauts S."/>
            <person name="Salamov A."/>
            <person name="Von Dassow P."/>
            <person name="Badger J.H."/>
            <person name="Coutinho P.M."/>
            <person name="Demir E."/>
            <person name="Dubchak I."/>
            <person name="Gentemann C."/>
            <person name="Eikrem W."/>
            <person name="Gready J.E."/>
            <person name="John U."/>
            <person name="Lanier W."/>
            <person name="Lindquist E.A."/>
            <person name="Lucas S."/>
            <person name="Mayer K.F."/>
            <person name="Moreau H."/>
            <person name="Not F."/>
            <person name="Otillar R."/>
            <person name="Panaud O."/>
            <person name="Pangilinan J."/>
            <person name="Paulsen I."/>
            <person name="Piegu B."/>
            <person name="Poliakov A."/>
            <person name="Robbens S."/>
            <person name="Schmutz J."/>
            <person name="Toulza E."/>
            <person name="Wyss T."/>
            <person name="Zelensky A."/>
            <person name="Zhou K."/>
            <person name="Armbrust E.V."/>
            <person name="Bhattacharya D."/>
            <person name="Goodenough U.W."/>
            <person name="Van de Peer Y."/>
            <person name="Grigoriev I.V."/>
        </authorList>
    </citation>
    <scope>NUCLEOTIDE SEQUENCE [LARGE SCALE GENOMIC DNA]</scope>
    <source>
        <strain evidence="2 3">CCMP1545</strain>
    </source>
</reference>
<dbReference type="EMBL" id="GG663750">
    <property type="protein sequence ID" value="EEH51647.1"/>
    <property type="molecule type" value="Genomic_DNA"/>
</dbReference>
<dbReference type="Proteomes" id="UP000001876">
    <property type="component" value="Unassembled WGS sequence"/>
</dbReference>
<sequence length="184" mass="20973">MRSCDVRARVTTIDRRIIRPLQPLLWIRQPAEPAPRPRQRRRRFLPRDRLHRRDRLVVRARLLRAPRVPARHPVRQPIQQRPRRRARVDDDVALRHPAAVHRPRARPGDALRVRVDVHARVGRVRGGEVGTRRGGGGARRRGVVARVVMMPRREHGALDVGERGGGGAAAARRRGDAEQRAADA</sequence>
<evidence type="ECO:0000313" key="2">
    <source>
        <dbReference type="EMBL" id="EEH51647.1"/>
    </source>
</evidence>